<reference evidence="6 7" key="1">
    <citation type="journal article" date="2009" name="Genome Res.">
        <title>Comparative genomics of protoploid Saccharomycetaceae.</title>
        <authorList>
            <consortium name="The Genolevures Consortium"/>
            <person name="Souciet J.-L."/>
            <person name="Dujon B."/>
            <person name="Gaillardin C."/>
            <person name="Johnston M."/>
            <person name="Baret P.V."/>
            <person name="Cliften P."/>
            <person name="Sherman D.J."/>
            <person name="Weissenbach J."/>
            <person name="Westhof E."/>
            <person name="Wincker P."/>
            <person name="Jubin C."/>
            <person name="Poulain J."/>
            <person name="Barbe V."/>
            <person name="Segurens B."/>
            <person name="Artiguenave F."/>
            <person name="Anthouard V."/>
            <person name="Vacherie B."/>
            <person name="Val M.-E."/>
            <person name="Fulton R.S."/>
            <person name="Minx P."/>
            <person name="Wilson R."/>
            <person name="Durrens P."/>
            <person name="Jean G."/>
            <person name="Marck C."/>
            <person name="Martin T."/>
            <person name="Nikolski M."/>
            <person name="Rolland T."/>
            <person name="Seret M.-L."/>
            <person name="Casaregola S."/>
            <person name="Despons L."/>
            <person name="Fairhead C."/>
            <person name="Fischer G."/>
            <person name="Lafontaine I."/>
            <person name="Leh V."/>
            <person name="Lemaire M."/>
            <person name="de Montigny J."/>
            <person name="Neuveglise C."/>
            <person name="Thierry A."/>
            <person name="Blanc-Lenfle I."/>
            <person name="Bleykasten C."/>
            <person name="Diffels J."/>
            <person name="Fritsch E."/>
            <person name="Frangeul L."/>
            <person name="Goeffon A."/>
            <person name="Jauniaux N."/>
            <person name="Kachouri-Lafond R."/>
            <person name="Payen C."/>
            <person name="Potier S."/>
            <person name="Pribylova L."/>
            <person name="Ozanne C."/>
            <person name="Richard G.-F."/>
            <person name="Sacerdot C."/>
            <person name="Straub M.-L."/>
            <person name="Talla E."/>
        </authorList>
    </citation>
    <scope>NUCLEOTIDE SEQUENCE [LARGE SCALE GENOMIC DNA]</scope>
    <source>
        <strain evidence="7">ATCC 56472 / CBS 6340 / NRRL Y-8284</strain>
    </source>
</reference>
<evidence type="ECO:0000313" key="6">
    <source>
        <dbReference type="EMBL" id="CAR21971.1"/>
    </source>
</evidence>
<dbReference type="InterPro" id="IPR036871">
    <property type="entry name" value="PX_dom_sf"/>
</dbReference>
<dbReference type="Pfam" id="PF08628">
    <property type="entry name" value="Nexin_C"/>
    <property type="match status" value="1"/>
</dbReference>
<dbReference type="InParanoid" id="C5DDW0"/>
<keyword evidence="7" id="KW-1185">Reference proteome</keyword>
<evidence type="ECO:0000313" key="7">
    <source>
        <dbReference type="Proteomes" id="UP000002036"/>
    </source>
</evidence>
<dbReference type="Pfam" id="PF00615">
    <property type="entry name" value="RGS"/>
    <property type="match status" value="1"/>
</dbReference>
<feature type="domain" description="PXA" evidence="5">
    <location>
        <begin position="84"/>
        <end position="276"/>
    </location>
</feature>
<feature type="region of interest" description="Disordered" evidence="2">
    <location>
        <begin position="639"/>
        <end position="668"/>
    </location>
</feature>
<dbReference type="PROSITE" id="PS50195">
    <property type="entry name" value="PX"/>
    <property type="match status" value="1"/>
</dbReference>
<dbReference type="InterPro" id="IPR001683">
    <property type="entry name" value="PX_dom"/>
</dbReference>
<dbReference type="FunCoup" id="C5DDW0">
    <property type="interactions" value="54"/>
</dbReference>
<dbReference type="GeneID" id="8291274"/>
<dbReference type="PANTHER" id="PTHR22775:SF3">
    <property type="entry name" value="SORTING NEXIN-13"/>
    <property type="match status" value="1"/>
</dbReference>
<comment type="similarity">
    <text evidence="1">Belongs to the sorting nexin family.</text>
</comment>
<dbReference type="Gene3D" id="1.10.167.10">
    <property type="entry name" value="Regulator of G-protein Signalling 4, domain 2"/>
    <property type="match status" value="1"/>
</dbReference>
<dbReference type="PROSITE" id="PS51207">
    <property type="entry name" value="PXA"/>
    <property type="match status" value="1"/>
</dbReference>
<dbReference type="Proteomes" id="UP000002036">
    <property type="component" value="Chromosome C"/>
</dbReference>
<dbReference type="KEGG" id="lth:KLTH0C04224g"/>
<dbReference type="InterPro" id="IPR036305">
    <property type="entry name" value="RGS_sf"/>
</dbReference>
<gene>
    <name evidence="6" type="ordered locus">KLTH0C04224g</name>
</gene>
<dbReference type="AlphaFoldDB" id="C5DDW0"/>
<dbReference type="STRING" id="559295.C5DDW0"/>
<dbReference type="SMART" id="SM00313">
    <property type="entry name" value="PXA"/>
    <property type="match status" value="1"/>
</dbReference>
<evidence type="ECO:0000259" key="5">
    <source>
        <dbReference type="PROSITE" id="PS51207"/>
    </source>
</evidence>
<dbReference type="InterPro" id="IPR016137">
    <property type="entry name" value="RGS"/>
</dbReference>
<name>C5DDW0_LACTC</name>
<evidence type="ECO:0000259" key="4">
    <source>
        <dbReference type="PROSITE" id="PS50195"/>
    </source>
</evidence>
<dbReference type="HOGENOM" id="CLU_002131_1_0_1"/>
<dbReference type="SMART" id="SM00312">
    <property type="entry name" value="PX"/>
    <property type="match status" value="1"/>
</dbReference>
<dbReference type="InterPro" id="IPR003114">
    <property type="entry name" value="Phox_assoc"/>
</dbReference>
<dbReference type="Gene3D" id="3.30.1520.10">
    <property type="entry name" value="Phox-like domain"/>
    <property type="match status" value="1"/>
</dbReference>
<evidence type="ECO:0000256" key="2">
    <source>
        <dbReference type="SAM" id="MobiDB-lite"/>
    </source>
</evidence>
<dbReference type="PROSITE" id="PS50132">
    <property type="entry name" value="RGS"/>
    <property type="match status" value="1"/>
</dbReference>
<dbReference type="SUPFAM" id="SSF48097">
    <property type="entry name" value="Regulator of G-protein signaling, RGS"/>
    <property type="match status" value="1"/>
</dbReference>
<dbReference type="InterPro" id="IPR044926">
    <property type="entry name" value="RGS_subdomain_2"/>
</dbReference>
<dbReference type="OrthoDB" id="120967at2759"/>
<sequence length="1115" mass="127171">MAKGRLRRTITFTFYAAIFLLCFSSLCRKLLLCAAVFQLAVKIPCGYKFELVREPSPKECPRPHGSAIHTSTSRAARQPIFPNNPEVSHEVELIIDSIVRDFVASWYQSISSDPQSPFLEELKSVLYTVFINLETAVSKVDLPEFAVLKVLPLVTKHFKAFRVAREKVTSRLLLKSSPSEGDVSFAVAVEFGRYYRVHPAISLGSEPLGVSLERYSREKALFILQRTLNDAELSSKFVQILGREILCCNVICPMLQRFVNADFWNDTVESVATTILRERTQVKEIRRVLSTQLDAPKFDIERRSLSQLESVDFPMNISIETNSKGFEKFLKCINSESTEQSLRAIKFSVLSQLLNLGQAKKAGKEEQLFKSRLLLSLNLLESRLEYLRKGSSEAPVLLNELASTQIDAFKRFLSSMSIDDVLSDEFCCNVFYEFLKENNKKGECCLKFWMRIDEFKNPLEDPSTDDLAMMSEGDVKGLHDACSDFFSSSNMPVMQTLNEQYAQDISDFCKAQICSNLRTAGELYPAARKSAMRMQALAHEYLQENCLPNFKASQSFSNMISTDSFHNTRLYTNFVFGSEGGRSRQEYRKFVAFPQQEVNDLDKVKESQEGEDEALHLKVKKSFSDIFGRNEEGVIFESKIFEDESSENENDSSEDYEQSDFSEEGNEISNSRVEISWPSSSMHGNRADLKSSIAELTISIDRLRKQLSLLDHLCLKADLTDSGSQLRLLKKSERSVTKEIYQKELLRQQLIVQENSNSLFRKCQVSIKSHLSDISQDTGKEVVYYIISVSHSNNDVITSWDTPRRYSEFYELNAYLRKRFSGLVKHLQNKDYFPEKIKMSLVYHVSKTFLYKERSVKLEKYLRNLLLISEVCQDQHFRRFLTQAGSTFRIKSTSKINEDRHSLLSRIDSVSSKMCDAKIASTASPNHVKSPELELKLEDEMFKVPGQGGAETDQIKKGNFIKPICDLFITLFSLNHSRSSWLRGRALLIVIQQLLGGTIEKYVKESIERISEKDNILKTVSKLRLTLWPDGVFYKKTQTQERPQKGGDELLASQKDAKAKLEMLLSETCGRVVGIRSSKKAGAEINAMFQNEYLNASFFLEVLDLVFAEAFANFA</sequence>
<proteinExistence type="inferred from homology"/>
<dbReference type="InterPro" id="IPR013937">
    <property type="entry name" value="Sorting_nexin_C"/>
</dbReference>
<evidence type="ECO:0000256" key="1">
    <source>
        <dbReference type="ARBA" id="ARBA00010883"/>
    </source>
</evidence>
<feature type="domain" description="RGS" evidence="3">
    <location>
        <begin position="417"/>
        <end position="560"/>
    </location>
</feature>
<feature type="domain" description="PX" evidence="4">
    <location>
        <begin position="763"/>
        <end position="888"/>
    </location>
</feature>
<dbReference type="eggNOG" id="KOG2101">
    <property type="taxonomic scope" value="Eukaryota"/>
</dbReference>
<protein>
    <submittedName>
        <fullName evidence="6">KLTH0C04224p</fullName>
    </submittedName>
</protein>
<dbReference type="Pfam" id="PF00787">
    <property type="entry name" value="PX"/>
    <property type="match status" value="1"/>
</dbReference>
<feature type="compositionally biased region" description="Acidic residues" evidence="2">
    <location>
        <begin position="643"/>
        <end position="666"/>
    </location>
</feature>
<dbReference type="Pfam" id="PF02194">
    <property type="entry name" value="PXA"/>
    <property type="match status" value="1"/>
</dbReference>
<evidence type="ECO:0000259" key="3">
    <source>
        <dbReference type="PROSITE" id="PS50132"/>
    </source>
</evidence>
<dbReference type="EMBL" id="CU928167">
    <property type="protein sequence ID" value="CAR21971.1"/>
    <property type="molecule type" value="Genomic_DNA"/>
</dbReference>
<dbReference type="OMA" id="AMYVVEV"/>
<dbReference type="RefSeq" id="XP_002552409.1">
    <property type="nucleotide sequence ID" value="XM_002552363.1"/>
</dbReference>
<dbReference type="GO" id="GO:0035091">
    <property type="term" value="F:phosphatidylinositol binding"/>
    <property type="evidence" value="ECO:0007669"/>
    <property type="project" value="InterPro"/>
</dbReference>
<accession>C5DDW0</accession>
<dbReference type="SUPFAM" id="SSF64268">
    <property type="entry name" value="PX domain"/>
    <property type="match status" value="1"/>
</dbReference>
<organism evidence="6 7">
    <name type="scientific">Lachancea thermotolerans (strain ATCC 56472 / CBS 6340 / NRRL Y-8284)</name>
    <name type="common">Yeast</name>
    <name type="synonym">Kluyveromyces thermotolerans</name>
    <dbReference type="NCBI Taxonomy" id="559295"/>
    <lineage>
        <taxon>Eukaryota</taxon>
        <taxon>Fungi</taxon>
        <taxon>Dikarya</taxon>
        <taxon>Ascomycota</taxon>
        <taxon>Saccharomycotina</taxon>
        <taxon>Saccharomycetes</taxon>
        <taxon>Saccharomycetales</taxon>
        <taxon>Saccharomycetaceae</taxon>
        <taxon>Lachancea</taxon>
    </lineage>
</organism>
<dbReference type="CDD" id="cd06876">
    <property type="entry name" value="PX_MDM1p"/>
    <property type="match status" value="1"/>
</dbReference>
<dbReference type="PANTHER" id="PTHR22775">
    <property type="entry name" value="SORTING NEXIN"/>
    <property type="match status" value="1"/>
</dbReference>